<dbReference type="GO" id="GO:0005524">
    <property type="term" value="F:ATP binding"/>
    <property type="evidence" value="ECO:0007669"/>
    <property type="project" value="InterPro"/>
</dbReference>
<feature type="transmembrane region" description="Helical" evidence="1">
    <location>
        <begin position="908"/>
        <end position="924"/>
    </location>
</feature>
<dbReference type="Proteomes" id="UP000232722">
    <property type="component" value="Unassembled WGS sequence"/>
</dbReference>
<keyword evidence="1" id="KW-0472">Membrane</keyword>
<dbReference type="VEuPathDB" id="FungiDB:RhiirFUN_013144"/>
<dbReference type="Pfam" id="PF07714">
    <property type="entry name" value="PK_Tyr_Ser-Thr"/>
    <property type="match status" value="1"/>
</dbReference>
<feature type="transmembrane region" description="Helical" evidence="1">
    <location>
        <begin position="995"/>
        <end position="1013"/>
    </location>
</feature>
<dbReference type="VEuPathDB" id="FungiDB:FUN_003284"/>
<dbReference type="VEuPathDB" id="FungiDB:FUN_016396"/>
<dbReference type="InterPro" id="IPR050167">
    <property type="entry name" value="Ser_Thr_protein_kinase"/>
</dbReference>
<dbReference type="Gene3D" id="1.10.510.10">
    <property type="entry name" value="Transferase(Phosphotransferase) domain 1"/>
    <property type="match status" value="1"/>
</dbReference>
<dbReference type="VEuPathDB" id="FungiDB:RhiirFUN_023596"/>
<dbReference type="GO" id="GO:0004672">
    <property type="term" value="F:protein kinase activity"/>
    <property type="evidence" value="ECO:0007669"/>
    <property type="project" value="InterPro"/>
</dbReference>
<dbReference type="VEuPathDB" id="FungiDB:RhiirA1_456601"/>
<feature type="transmembrane region" description="Helical" evidence="1">
    <location>
        <begin position="1196"/>
        <end position="1221"/>
    </location>
</feature>
<dbReference type="InterPro" id="IPR001245">
    <property type="entry name" value="Ser-Thr/Tyr_kinase_cat_dom"/>
</dbReference>
<dbReference type="SUPFAM" id="SSF56112">
    <property type="entry name" value="Protein kinase-like (PK-like)"/>
    <property type="match status" value="1"/>
</dbReference>
<sequence>MANEENDNNLPVGTFTEPFNKYMNAKSIKSNKYKTKLSYNRDVDGSSSSDGSITNDNKYHIAICQNGKFVATFDTETLQIKLLENTDSIYEMIEQFKIGRDFTISQERQHTIIVEGKETTSTNDENFGWSIDISNLYTKDMKKVLNESNLKSPNDSQLKRFIILNFHGIYNFEIEGLKLNEKLRELKNWYTSESTDWMERLLPYIYNNYFLVAQYKNGVQSLEVYDLEKMELETDARLVENIVNQYNNYETFSVSRLQLCFTQVNIVNLFQMENGLQIASKKFNEIERIYLLEFIDGDDGLLIIGEGLKEGNDLEKELKFIVWDLYDTGKYELTELDDFLITNVENIHTRLARTSGNIIQIDNYGNVSSILKEVKKGLEKKDKKKKAEKEELNKAACPNINLKKDIGKKPNGKPDENHTIYYDKNINFKPIVNDREPWVLGNCERNSYCLYQNKLETETESLQLIVGRSTVQVWHQIQDSRKNKDDLPNKGEPFLEYIWTNRIPINQEREKTRLRVEAFNYESNEGSQIIDFYLKVYWYERNDNKAFKKNEHEIVIDEDKEIDEIEFKKKKINDSVKVKRKEKVIKRQDIIEKFHAVRHACKTLEHLNKRYKCKYLADNYGKIHKYEEMVTYIEHIIRIFAKYEPENFRLLDVRHNLMKSLILGDCDRLIKFILFGDKEGASENDIAYNELRHIPCNRIWPGKKFLRDDDLDFGEKKDYTLIDNEKIKPENNMELAIYHCKGRELKDTIVVAYFLEYYSRNATDNAGWMCTVSKAIPLLFKYNYDDYVRKLFVRKCFIYQNHFSGQDPDEIIPNEHLKSRNHSIKFRAFRPMIKNLEINEINKLEWYNFWIWIPFKSLKDYIFEKVENYDNVLGKSPLALRVVPLPGFTINDIPKVPKVPKEYSRKKIILNIFLFLFIPRSYKIRPNDKNRLSPFSRMVLYENNDDIYNNPAIEVIIDFYWKQAKNFMYFLFLQFFIYAICFMLVSWAYLSHSTIIDHNFLLMLIIVFYYLALCQLITEVKQFHYRGLKKYSEIYNFFDIVSIIFSITIMSLTLKHFQISDGFGSAKEVDTGLTVSISFSIFLLWVELIMYLRLISDIGIYIYYVVDLHIQCMKTQCWFVLLREPTNIKTKDSTYSGKATNSLTNETLDIELKSDFDPTSSDNPFTSFFTAIEATYFWINGDWVQRDEFDFWVIDVYTFIASLFLVIVLKNILIAFMSGAYEKAEANDKQTLLRNRANYIADYEALYHINFRNPEPELNYICYFCQAKYFEEWYNTRNVDDKSAIYEGFEEISIFTKTNDFSDNIEYLIKRNEGKSSTNEFEEIYEVKNTLEIELKNHWHYSTVQIYGITQDPETLNYMIVMRLMCKGSLRSNLTTIKYIDEKYTGLSIAAAALSILHKCNLAHGDFHSGNILLDDDCSTHISDFGLSRPVNQTNLNEIYGIIPYIAPEVLRGKPYTKAADIYSFGIIMWELTSGVPAFNDRSHDFILSLEICEGLRPKIVEGTSPIYKRLMKKCWDSDPNKRPTANELSEIFSFWGSYYNDYPIKRLCERKPIPSNESITKNHPLSCYTSRKIDYSAKLNEILSKKELSTKYIIDEEKGFNNEMTLLSESFEDCKISD</sequence>
<feature type="transmembrane region" description="Helical" evidence="1">
    <location>
        <begin position="967"/>
        <end position="989"/>
    </location>
</feature>
<organism evidence="3 4">
    <name type="scientific">Rhizophagus irregularis</name>
    <dbReference type="NCBI Taxonomy" id="588596"/>
    <lineage>
        <taxon>Eukaryota</taxon>
        <taxon>Fungi</taxon>
        <taxon>Fungi incertae sedis</taxon>
        <taxon>Mucoromycota</taxon>
        <taxon>Glomeromycotina</taxon>
        <taxon>Glomeromycetes</taxon>
        <taxon>Glomerales</taxon>
        <taxon>Glomeraceae</taxon>
        <taxon>Rhizophagus</taxon>
    </lineage>
</organism>
<evidence type="ECO:0000313" key="4">
    <source>
        <dbReference type="Proteomes" id="UP000232722"/>
    </source>
</evidence>
<feature type="transmembrane region" description="Helical" evidence="1">
    <location>
        <begin position="1073"/>
        <end position="1092"/>
    </location>
</feature>
<name>A0A2N0QD75_9GLOM</name>
<dbReference type="PROSITE" id="PS50011">
    <property type="entry name" value="PROTEIN_KINASE_DOM"/>
    <property type="match status" value="1"/>
</dbReference>
<keyword evidence="1" id="KW-0812">Transmembrane</keyword>
<evidence type="ECO:0000259" key="2">
    <source>
        <dbReference type="PROSITE" id="PS50011"/>
    </source>
</evidence>
<proteinExistence type="predicted"/>
<comment type="caution">
    <text evidence="3">The sequence shown here is derived from an EMBL/GenBank/DDBJ whole genome shotgun (WGS) entry which is preliminary data.</text>
</comment>
<reference evidence="3 4" key="2">
    <citation type="submission" date="2017-09" db="EMBL/GenBank/DDBJ databases">
        <title>Extensive intraspecific genome diversity in a model arbuscular mycorrhizal fungus.</title>
        <authorList>
            <person name="Chen E.C."/>
            <person name="Morin E."/>
            <person name="Beaudet D."/>
            <person name="Noel J."/>
            <person name="Ndikumana S."/>
            <person name="Charron P."/>
            <person name="St-Onge C."/>
            <person name="Giorgi J."/>
            <person name="Grigoriev I.V."/>
            <person name="Roux C."/>
            <person name="Martin F.M."/>
            <person name="Corradi N."/>
        </authorList>
    </citation>
    <scope>NUCLEOTIDE SEQUENCE [LARGE SCALE GENOMIC DNA]</scope>
    <source>
        <strain evidence="3 4">A5</strain>
    </source>
</reference>
<protein>
    <recommendedName>
        <fullName evidence="2">Protein kinase domain-containing protein</fullName>
    </recommendedName>
</protein>
<feature type="transmembrane region" description="Helical" evidence="1">
    <location>
        <begin position="1034"/>
        <end position="1053"/>
    </location>
</feature>
<dbReference type="VEuPathDB" id="FungiDB:FUN_016395"/>
<evidence type="ECO:0000256" key="1">
    <source>
        <dbReference type="SAM" id="Phobius"/>
    </source>
</evidence>
<dbReference type="VEuPathDB" id="FungiDB:RhiirA1_457901"/>
<dbReference type="EMBL" id="LLXJ01000027">
    <property type="protein sequence ID" value="PKC17038.1"/>
    <property type="molecule type" value="Genomic_DNA"/>
</dbReference>
<evidence type="ECO:0000313" key="3">
    <source>
        <dbReference type="EMBL" id="PKC17038.1"/>
    </source>
</evidence>
<dbReference type="InterPro" id="IPR011009">
    <property type="entry name" value="Kinase-like_dom_sf"/>
</dbReference>
<dbReference type="PANTHER" id="PTHR23257">
    <property type="entry name" value="SERINE-THREONINE PROTEIN KINASE"/>
    <property type="match status" value="1"/>
</dbReference>
<reference evidence="3 4" key="1">
    <citation type="submission" date="2016-04" db="EMBL/GenBank/DDBJ databases">
        <title>Genome analyses suggest a sexual origin of heterokaryosis in a supposedly ancient asexual fungus.</title>
        <authorList>
            <person name="Ropars J."/>
            <person name="Sedzielewska K."/>
            <person name="Noel J."/>
            <person name="Charron P."/>
            <person name="Farinelli L."/>
            <person name="Marton T."/>
            <person name="Kruger M."/>
            <person name="Pelin A."/>
            <person name="Brachmann A."/>
            <person name="Corradi N."/>
        </authorList>
    </citation>
    <scope>NUCLEOTIDE SEQUENCE [LARGE SCALE GENOMIC DNA]</scope>
    <source>
        <strain evidence="3 4">A5</strain>
    </source>
</reference>
<dbReference type="InterPro" id="IPR000719">
    <property type="entry name" value="Prot_kinase_dom"/>
</dbReference>
<gene>
    <name evidence="3" type="ORF">RhiirA5_406310</name>
</gene>
<accession>A0A2N0QD75</accession>
<keyword evidence="1" id="KW-1133">Transmembrane helix</keyword>
<feature type="domain" description="Protein kinase" evidence="2">
    <location>
        <begin position="1279"/>
        <end position="1536"/>
    </location>
</feature>